<keyword evidence="4" id="KW-1185">Reference proteome</keyword>
<sequence>MKRSLLIPLVLVAVFGLAGCDDKEAKVKDTGTPAQVEKTEPTEAVKETAKVGDLVEVGDWDVRVTKVVLDANSAIEKANEFNEKPKGQYVLVSFEATYNGSERTADIFSDLSWTVTGNDNQVNDSASAVTPADTAEVPTEARKGGTVKGQVVFDIATNLLTGATLSVEGYDADFDTVYADFAL</sequence>
<feature type="signal peptide" evidence="2">
    <location>
        <begin position="1"/>
        <end position="20"/>
    </location>
</feature>
<dbReference type="Gene3D" id="2.60.40.1240">
    <property type="match status" value="1"/>
</dbReference>
<dbReference type="Proteomes" id="UP001257739">
    <property type="component" value="Unassembled WGS sequence"/>
</dbReference>
<dbReference type="RefSeq" id="WP_309968722.1">
    <property type="nucleotide sequence ID" value="NZ_JAVDWH010000001.1"/>
</dbReference>
<protein>
    <submittedName>
        <fullName evidence="3">Lipoprotein YbaY</fullName>
    </submittedName>
</protein>
<comment type="caution">
    <text evidence="3">The sequence shown here is derived from an EMBL/GenBank/DDBJ whole genome shotgun (WGS) entry which is preliminary data.</text>
</comment>
<keyword evidence="3" id="KW-0449">Lipoprotein</keyword>
<reference evidence="3 4" key="1">
    <citation type="submission" date="2023-07" db="EMBL/GenBank/DDBJ databases">
        <title>Sorghum-associated microbial communities from plants grown in Nebraska, USA.</title>
        <authorList>
            <person name="Schachtman D."/>
        </authorList>
    </citation>
    <scope>NUCLEOTIDE SEQUENCE [LARGE SCALE GENOMIC DNA]</scope>
    <source>
        <strain evidence="3 4">BE248</strain>
    </source>
</reference>
<keyword evidence="1 2" id="KW-0732">Signal</keyword>
<name>A0ABU1UN28_9ACTN</name>
<evidence type="ECO:0000256" key="1">
    <source>
        <dbReference type="ARBA" id="ARBA00022729"/>
    </source>
</evidence>
<evidence type="ECO:0000256" key="2">
    <source>
        <dbReference type="SAM" id="SignalP"/>
    </source>
</evidence>
<dbReference type="PROSITE" id="PS51257">
    <property type="entry name" value="PROKAR_LIPOPROTEIN"/>
    <property type="match status" value="1"/>
</dbReference>
<dbReference type="EMBL" id="JAVDWH010000001">
    <property type="protein sequence ID" value="MDR7086594.1"/>
    <property type="molecule type" value="Genomic_DNA"/>
</dbReference>
<gene>
    <name evidence="3" type="ORF">J2X11_001433</name>
</gene>
<organism evidence="3 4">
    <name type="scientific">Aeromicrobium panaciterrae</name>
    <dbReference type="NCBI Taxonomy" id="363861"/>
    <lineage>
        <taxon>Bacteria</taxon>
        <taxon>Bacillati</taxon>
        <taxon>Actinomycetota</taxon>
        <taxon>Actinomycetes</taxon>
        <taxon>Propionibacteriales</taxon>
        <taxon>Nocardioidaceae</taxon>
        <taxon>Aeromicrobium</taxon>
    </lineage>
</organism>
<evidence type="ECO:0000313" key="4">
    <source>
        <dbReference type="Proteomes" id="UP001257739"/>
    </source>
</evidence>
<proteinExistence type="predicted"/>
<evidence type="ECO:0000313" key="3">
    <source>
        <dbReference type="EMBL" id="MDR7086594.1"/>
    </source>
</evidence>
<accession>A0ABU1UN28</accession>
<feature type="chain" id="PRO_5045567053" evidence="2">
    <location>
        <begin position="21"/>
        <end position="183"/>
    </location>
</feature>
<dbReference type="InterPro" id="IPR029050">
    <property type="entry name" value="Immunoprotect_excell_Ig-like"/>
</dbReference>